<accession>A0A4Y8R1H1</accession>
<reference evidence="1 2" key="1">
    <citation type="submission" date="2019-03" db="EMBL/GenBank/DDBJ databases">
        <title>Cellulosimicrobium funkei JCM14302 Assembly.</title>
        <authorList>
            <person name="Dou T."/>
        </authorList>
    </citation>
    <scope>NUCLEOTIDE SEQUENCE [LARGE SCALE GENOMIC DNA]</scope>
    <source>
        <strain evidence="1 2">JCM 14302</strain>
    </source>
</reference>
<dbReference type="RefSeq" id="WP_128957482.1">
    <property type="nucleotide sequence ID" value="NZ_SOZH01000006.1"/>
</dbReference>
<comment type="caution">
    <text evidence="1">The sequence shown here is derived from an EMBL/GenBank/DDBJ whole genome shotgun (WGS) entry which is preliminary data.</text>
</comment>
<gene>
    <name evidence="1" type="ORF">E1O70_12155</name>
</gene>
<evidence type="ECO:0000313" key="2">
    <source>
        <dbReference type="Proteomes" id="UP000298003"/>
    </source>
</evidence>
<proteinExistence type="predicted"/>
<protein>
    <submittedName>
        <fullName evidence="1">Uncharacterized protein</fullName>
    </submittedName>
</protein>
<keyword evidence="2" id="KW-1185">Reference proteome</keyword>
<dbReference type="AlphaFoldDB" id="A0A4Y8R1H1"/>
<sequence length="200" mass="22675">MVGEQSHQKGEDGVRRAKKWLDATTRVQASWTAYDDTASGKLEFVWPYGGNQYSYDLGGVLAGGDYHLQHFLAESKKYDDASDQGTHFDKFLAQSYVTLDTDGRMADHFMWITWAPFRITTWTSLFSTGKIEDALLSDVNRQRVFGGVDVETARSQIDRDLAEEVSRRIWVIVLSDKQETLVISDDERAQVVARRIASGR</sequence>
<organism evidence="1 2">
    <name type="scientific">Cellulosimicrobium funkei</name>
    <dbReference type="NCBI Taxonomy" id="264251"/>
    <lineage>
        <taxon>Bacteria</taxon>
        <taxon>Bacillati</taxon>
        <taxon>Actinomycetota</taxon>
        <taxon>Actinomycetes</taxon>
        <taxon>Micrococcales</taxon>
        <taxon>Promicromonosporaceae</taxon>
        <taxon>Cellulosimicrobium</taxon>
    </lineage>
</organism>
<name>A0A4Y8R1H1_9MICO</name>
<evidence type="ECO:0000313" key="1">
    <source>
        <dbReference type="EMBL" id="TFF10528.1"/>
    </source>
</evidence>
<dbReference type="GeneID" id="95685243"/>
<dbReference type="EMBL" id="SOZH01000006">
    <property type="protein sequence ID" value="TFF10528.1"/>
    <property type="molecule type" value="Genomic_DNA"/>
</dbReference>
<dbReference type="Proteomes" id="UP000298003">
    <property type="component" value="Unassembled WGS sequence"/>
</dbReference>